<dbReference type="PANTHER" id="PTHR43393">
    <property type="entry name" value="CYTOKININ RIBOSIDE 5'-MONOPHOSPHATE PHOSPHORIBOHYDROLASE"/>
    <property type="match status" value="1"/>
</dbReference>
<dbReference type="Gene3D" id="3.40.50.450">
    <property type="match status" value="1"/>
</dbReference>
<organism evidence="1 2">
    <name type="scientific">Candidatus Harrisonbacteria bacterium RIFCSPLOWO2_02_FULL_41_13b</name>
    <dbReference type="NCBI Taxonomy" id="1798409"/>
    <lineage>
        <taxon>Bacteria</taxon>
        <taxon>Candidatus Harrisoniibacteriota</taxon>
    </lineage>
</organism>
<dbReference type="GO" id="GO:0005829">
    <property type="term" value="C:cytosol"/>
    <property type="evidence" value="ECO:0007669"/>
    <property type="project" value="TreeGrafter"/>
</dbReference>
<dbReference type="EMBL" id="MHJL01000024">
    <property type="protein sequence ID" value="OGY67394.1"/>
    <property type="molecule type" value="Genomic_DNA"/>
</dbReference>
<evidence type="ECO:0000313" key="1">
    <source>
        <dbReference type="EMBL" id="OGY67394.1"/>
    </source>
</evidence>
<name>A0A1G1ZS60_9BACT</name>
<reference evidence="1 2" key="1">
    <citation type="journal article" date="2016" name="Nat. Commun.">
        <title>Thousands of microbial genomes shed light on interconnected biogeochemical processes in an aquifer system.</title>
        <authorList>
            <person name="Anantharaman K."/>
            <person name="Brown C.T."/>
            <person name="Hug L.A."/>
            <person name="Sharon I."/>
            <person name="Castelle C.J."/>
            <person name="Probst A.J."/>
            <person name="Thomas B.C."/>
            <person name="Singh A."/>
            <person name="Wilkins M.J."/>
            <person name="Karaoz U."/>
            <person name="Brodie E.L."/>
            <person name="Williams K.H."/>
            <person name="Hubbard S.S."/>
            <person name="Banfield J.F."/>
        </authorList>
    </citation>
    <scope>NUCLEOTIDE SEQUENCE [LARGE SCALE GENOMIC DNA]</scope>
</reference>
<evidence type="ECO:0008006" key="3">
    <source>
        <dbReference type="Google" id="ProtNLM"/>
    </source>
</evidence>
<accession>A0A1G1ZS60</accession>
<dbReference type="InterPro" id="IPR052341">
    <property type="entry name" value="LOG_family_nucleotidases"/>
</dbReference>
<proteinExistence type="predicted"/>
<dbReference type="InterPro" id="IPR041164">
    <property type="entry name" value="LDcluster4"/>
</dbReference>
<dbReference type="SUPFAM" id="SSF102405">
    <property type="entry name" value="MCP/YpsA-like"/>
    <property type="match status" value="1"/>
</dbReference>
<sequence length="216" mass="23261">MNFKKVQHRHRDVKYKFVVSGSADIGTCDTDGKNCDVCSSNVLEKSEEVGREIVRQGGILITGATTGAPYAAAKGAKEEGGVSIGISPAATYAEHVRSYHLPTDYFDFIIYTGFNYSGRNLILTKTADAVIISCGGFGTLNEFTIALEDQKPIGVLTETGGATAEIERLLKNIKDPHKHGSGKVVFSSDPKELVSKLNGLIEKEFESPKKPGYVGE</sequence>
<protein>
    <recommendedName>
        <fullName evidence="3">TIGR00725 family protein</fullName>
    </recommendedName>
</protein>
<comment type="caution">
    <text evidence="1">The sequence shown here is derived from an EMBL/GenBank/DDBJ whole genome shotgun (WGS) entry which is preliminary data.</text>
</comment>
<dbReference type="Pfam" id="PF18306">
    <property type="entry name" value="LDcluster4"/>
    <property type="match status" value="1"/>
</dbReference>
<dbReference type="Proteomes" id="UP000177690">
    <property type="component" value="Unassembled WGS sequence"/>
</dbReference>
<gene>
    <name evidence="1" type="ORF">A3I24_03005</name>
</gene>
<dbReference type="AlphaFoldDB" id="A0A1G1ZS60"/>
<evidence type="ECO:0000313" key="2">
    <source>
        <dbReference type="Proteomes" id="UP000177690"/>
    </source>
</evidence>
<dbReference type="STRING" id="1798409.A3I24_03005"/>
<dbReference type="PANTHER" id="PTHR43393:SF3">
    <property type="entry name" value="LYSINE DECARBOXYLASE-LIKE PROTEIN"/>
    <property type="match status" value="1"/>
</dbReference>